<sequence>MDGREIQSSIGGASQQKKAKRTRHRRRPIPEDLKGELMRDQRGTTAAAVKNMSEDERLMVLLRRQMRNRESAIRSLKRRRELSIQVERFVDDSLTRIRRILERHDALLREGNSLTNLYSDSLPALHLTRHSAQHM</sequence>
<feature type="region of interest" description="Disordered" evidence="1">
    <location>
        <begin position="1"/>
        <end position="31"/>
    </location>
</feature>
<evidence type="ECO:0000313" key="2">
    <source>
        <dbReference type="EMBL" id="KAJ8906358.1"/>
    </source>
</evidence>
<evidence type="ECO:0000256" key="1">
    <source>
        <dbReference type="SAM" id="MobiDB-lite"/>
    </source>
</evidence>
<feature type="compositionally biased region" description="Polar residues" evidence="1">
    <location>
        <begin position="1"/>
        <end position="16"/>
    </location>
</feature>
<name>A0AAV8UXK4_9RHOD</name>
<feature type="compositionally biased region" description="Basic residues" evidence="1">
    <location>
        <begin position="17"/>
        <end position="27"/>
    </location>
</feature>
<keyword evidence="3" id="KW-1185">Reference proteome</keyword>
<organism evidence="2 3">
    <name type="scientific">Rhodosorus marinus</name>
    <dbReference type="NCBI Taxonomy" id="101924"/>
    <lineage>
        <taxon>Eukaryota</taxon>
        <taxon>Rhodophyta</taxon>
        <taxon>Stylonematophyceae</taxon>
        <taxon>Stylonematales</taxon>
        <taxon>Stylonemataceae</taxon>
        <taxon>Rhodosorus</taxon>
    </lineage>
</organism>
<comment type="caution">
    <text evidence="2">The sequence shown here is derived from an EMBL/GenBank/DDBJ whole genome shotgun (WGS) entry which is preliminary data.</text>
</comment>
<proteinExistence type="predicted"/>
<evidence type="ECO:0000313" key="3">
    <source>
        <dbReference type="Proteomes" id="UP001157974"/>
    </source>
</evidence>
<dbReference type="AlphaFoldDB" id="A0AAV8UXK4"/>
<reference evidence="2 3" key="1">
    <citation type="journal article" date="2023" name="Nat. Commun.">
        <title>Origin of minicircular mitochondrial genomes in red algae.</title>
        <authorList>
            <person name="Lee Y."/>
            <person name="Cho C.H."/>
            <person name="Lee Y.M."/>
            <person name="Park S.I."/>
            <person name="Yang J.H."/>
            <person name="West J.A."/>
            <person name="Bhattacharya D."/>
            <person name="Yoon H.S."/>
        </authorList>
    </citation>
    <scope>NUCLEOTIDE SEQUENCE [LARGE SCALE GENOMIC DNA]</scope>
    <source>
        <strain evidence="2 3">CCMP1338</strain>
        <tissue evidence="2">Whole cell</tissue>
    </source>
</reference>
<dbReference type="EMBL" id="JAMWBK010000003">
    <property type="protein sequence ID" value="KAJ8906358.1"/>
    <property type="molecule type" value="Genomic_DNA"/>
</dbReference>
<dbReference type="Proteomes" id="UP001157974">
    <property type="component" value="Unassembled WGS sequence"/>
</dbReference>
<protein>
    <recommendedName>
        <fullName evidence="4">BZIP domain-containing protein</fullName>
    </recommendedName>
</protein>
<accession>A0AAV8UXK4</accession>
<evidence type="ECO:0008006" key="4">
    <source>
        <dbReference type="Google" id="ProtNLM"/>
    </source>
</evidence>
<gene>
    <name evidence="2" type="ORF">NDN08_002851</name>
</gene>